<dbReference type="InterPro" id="IPR004365">
    <property type="entry name" value="NA-bd_OB_tRNA"/>
</dbReference>
<dbReference type="HOGENOM" id="CLU_1954710_0_0_2"/>
<gene>
    <name evidence="2" type="ordered locus">Mevan_1125</name>
</gene>
<dbReference type="InterPro" id="IPR012340">
    <property type="entry name" value="NA-bd_OB-fold"/>
</dbReference>
<sequence length="128" mass="14686">MRIPAKRIPISKLKEGTFVEAKGQWDSNYVVTKDDESVSRILLYGIIISKYLNVAKEFCSITLDDLTDDIRISGFKGMAKTLQVFEKGDTILVVGRIKKDLKDSIYIFPEVVKKVEPEMYLLNVFENY</sequence>
<dbReference type="RefSeq" id="WP_012065940.1">
    <property type="nucleotide sequence ID" value="NC_009634.1"/>
</dbReference>
<dbReference type="GeneID" id="5326048"/>
<name>A6URA3_METVS</name>
<dbReference type="GO" id="GO:0004386">
    <property type="term" value="F:helicase activity"/>
    <property type="evidence" value="ECO:0007669"/>
    <property type="project" value="UniProtKB-KW"/>
</dbReference>
<evidence type="ECO:0000259" key="1">
    <source>
        <dbReference type="Pfam" id="PF01336"/>
    </source>
</evidence>
<dbReference type="Gene3D" id="2.40.50.140">
    <property type="entry name" value="Nucleic acid-binding proteins"/>
    <property type="match status" value="1"/>
</dbReference>
<dbReference type="OrthoDB" id="85479at2157"/>
<feature type="domain" description="OB" evidence="1">
    <location>
        <begin position="43"/>
        <end position="110"/>
    </location>
</feature>
<dbReference type="AlphaFoldDB" id="A6URA3"/>
<reference evidence="2" key="1">
    <citation type="submission" date="2007-06" db="EMBL/GenBank/DDBJ databases">
        <title>Complete sequence of Methanococcus vannielii SB.</title>
        <authorList>
            <consortium name="US DOE Joint Genome Institute"/>
            <person name="Copeland A."/>
            <person name="Lucas S."/>
            <person name="Lapidus A."/>
            <person name="Barry K."/>
            <person name="Glavina del Rio T."/>
            <person name="Dalin E."/>
            <person name="Tice H."/>
            <person name="Pitluck S."/>
            <person name="Chain P."/>
            <person name="Malfatti S."/>
            <person name="Shin M."/>
            <person name="Vergez L."/>
            <person name="Schmutz J."/>
            <person name="Larimer F."/>
            <person name="Land M."/>
            <person name="Hauser L."/>
            <person name="Kyrpides N."/>
            <person name="Anderson I."/>
            <person name="Sieprawska-Lupa M."/>
            <person name="Whitman W.B."/>
            <person name="Richardson P."/>
        </authorList>
    </citation>
    <scope>NUCLEOTIDE SEQUENCE [LARGE SCALE GENOMIC DNA]</scope>
    <source>
        <strain evidence="2">SB</strain>
    </source>
</reference>
<dbReference type="eggNOG" id="arCOG02258">
    <property type="taxonomic scope" value="Archaea"/>
</dbReference>
<evidence type="ECO:0000313" key="3">
    <source>
        <dbReference type="Proteomes" id="UP000001107"/>
    </source>
</evidence>
<dbReference type="EMBL" id="CP000742">
    <property type="protein sequence ID" value="ABR55025.1"/>
    <property type="molecule type" value="Genomic_DNA"/>
</dbReference>
<dbReference type="STRING" id="406327.Mevan_1125"/>
<proteinExistence type="predicted"/>
<dbReference type="GO" id="GO:0003676">
    <property type="term" value="F:nucleic acid binding"/>
    <property type="evidence" value="ECO:0007669"/>
    <property type="project" value="InterPro"/>
</dbReference>
<dbReference type="KEGG" id="mvn:Mevan_1125"/>
<dbReference type="Proteomes" id="UP000001107">
    <property type="component" value="Chromosome"/>
</dbReference>
<accession>A6URA3</accession>
<evidence type="ECO:0000313" key="2">
    <source>
        <dbReference type="EMBL" id="ABR55025.1"/>
    </source>
</evidence>
<keyword evidence="3" id="KW-1185">Reference proteome</keyword>
<organism evidence="2 3">
    <name type="scientific">Methanococcus vannielii (strain ATCC 35089 / DSM 1224 / JCM 13029 / OCM 148 / SB)</name>
    <dbReference type="NCBI Taxonomy" id="406327"/>
    <lineage>
        <taxon>Archaea</taxon>
        <taxon>Methanobacteriati</taxon>
        <taxon>Methanobacteriota</taxon>
        <taxon>Methanomada group</taxon>
        <taxon>Methanococci</taxon>
        <taxon>Methanococcales</taxon>
        <taxon>Methanococcaceae</taxon>
        <taxon>Methanococcus</taxon>
    </lineage>
</organism>
<protein>
    <submittedName>
        <fullName evidence="2">Nucleic acid binding OB-fold tRNA/helicase-type</fullName>
    </submittedName>
</protein>
<dbReference type="Pfam" id="PF01336">
    <property type="entry name" value="tRNA_anti-codon"/>
    <property type="match status" value="1"/>
</dbReference>